<organism evidence="1 2">
    <name type="scientific">Owenia fusiformis</name>
    <name type="common">Polychaete worm</name>
    <dbReference type="NCBI Taxonomy" id="6347"/>
    <lineage>
        <taxon>Eukaryota</taxon>
        <taxon>Metazoa</taxon>
        <taxon>Spiralia</taxon>
        <taxon>Lophotrochozoa</taxon>
        <taxon>Annelida</taxon>
        <taxon>Polychaeta</taxon>
        <taxon>Sedentaria</taxon>
        <taxon>Canalipalpata</taxon>
        <taxon>Sabellida</taxon>
        <taxon>Oweniida</taxon>
        <taxon>Oweniidae</taxon>
        <taxon>Owenia</taxon>
    </lineage>
</organism>
<evidence type="ECO:0000313" key="2">
    <source>
        <dbReference type="Proteomes" id="UP000749559"/>
    </source>
</evidence>
<dbReference type="OrthoDB" id="6606299at2759"/>
<dbReference type="Proteomes" id="UP000749559">
    <property type="component" value="Unassembled WGS sequence"/>
</dbReference>
<dbReference type="Gene3D" id="1.20.5.170">
    <property type="match status" value="1"/>
</dbReference>
<dbReference type="AlphaFoldDB" id="A0A8J1TPT1"/>
<comment type="caution">
    <text evidence="1">The sequence shown here is derived from an EMBL/GenBank/DDBJ whole genome shotgun (WGS) entry which is preliminary data.</text>
</comment>
<protein>
    <submittedName>
        <fullName evidence="1">Uncharacterized protein</fullName>
    </submittedName>
</protein>
<accession>A0A8J1TPT1</accession>
<dbReference type="EMBL" id="CAIIXF020000001">
    <property type="protein sequence ID" value="CAH1775781.1"/>
    <property type="molecule type" value="Genomic_DNA"/>
</dbReference>
<name>A0A8J1TPT1_OWEFU</name>
<proteinExistence type="predicted"/>
<dbReference type="InterPro" id="IPR046347">
    <property type="entry name" value="bZIP_sf"/>
</dbReference>
<dbReference type="SUPFAM" id="SSF57959">
    <property type="entry name" value="Leucine zipper domain"/>
    <property type="match status" value="1"/>
</dbReference>
<gene>
    <name evidence="1" type="ORF">OFUS_LOCUS3035</name>
</gene>
<reference evidence="1" key="1">
    <citation type="submission" date="2022-03" db="EMBL/GenBank/DDBJ databases">
        <authorList>
            <person name="Martin C."/>
        </authorList>
    </citation>
    <scope>NUCLEOTIDE SEQUENCE</scope>
</reference>
<feature type="non-terminal residue" evidence="1">
    <location>
        <position position="1"/>
    </location>
</feature>
<keyword evidence="2" id="KW-1185">Reference proteome</keyword>
<sequence length="372" mass="41531">RDQFHYHVTCTLPPSEGGTQILKFDFDAADDLEIPQYTFDDITVPGELMNTTGIDNLEEICGQDSISSMNPDIFLNSSNNSSLIGKTSPSRSVESGIESMCSPHSVIELDSDFDVENVFSPTSIDMDNNDETSLDLLTYLANETGLSVVESDPKPEPQSERKMALRQHKNIGKTVSSGGKIKPFVMQTVKIKPCTNTQAQHSNTKAPQKCIQAKRSPTFTCEEDDEIYPDPSRKNAIQAKINREKKKLYVATLENDVTNLKKENETLKVKSVKMEKQMKIMQDEVTYLRNVLANQSTLSALLKNIPNASDVSLTSSFKRRYDVENDHGYQKPKHARHSDGGVCLHVENNKVSLEFCSKCAKLANNEDIIEIS</sequence>
<evidence type="ECO:0000313" key="1">
    <source>
        <dbReference type="EMBL" id="CAH1775781.1"/>
    </source>
</evidence>
<dbReference type="GO" id="GO:0003700">
    <property type="term" value="F:DNA-binding transcription factor activity"/>
    <property type="evidence" value="ECO:0007669"/>
    <property type="project" value="InterPro"/>
</dbReference>